<evidence type="ECO:0000256" key="1">
    <source>
        <dbReference type="ARBA" id="ARBA00022857"/>
    </source>
</evidence>
<feature type="domain" description="NmrA-like" evidence="3">
    <location>
        <begin position="7"/>
        <end position="307"/>
    </location>
</feature>
<proteinExistence type="predicted"/>
<name>A0A0H2S831_9AGAM</name>
<dbReference type="InterPro" id="IPR051609">
    <property type="entry name" value="NmrA/Isoflavone_reductase-like"/>
</dbReference>
<dbReference type="AlphaFoldDB" id="A0A0H2S831"/>
<dbReference type="InParanoid" id="A0A0H2S831"/>
<dbReference type="SUPFAM" id="SSF51735">
    <property type="entry name" value="NAD(P)-binding Rossmann-fold domains"/>
    <property type="match status" value="1"/>
</dbReference>
<keyword evidence="2" id="KW-0560">Oxidoreductase</keyword>
<dbReference type="Gene3D" id="3.90.25.10">
    <property type="entry name" value="UDP-galactose 4-epimerase, domain 1"/>
    <property type="match status" value="1"/>
</dbReference>
<dbReference type="InterPro" id="IPR008030">
    <property type="entry name" value="NmrA-like"/>
</dbReference>
<dbReference type="Proteomes" id="UP000053477">
    <property type="component" value="Unassembled WGS sequence"/>
</dbReference>
<dbReference type="GO" id="GO:0016491">
    <property type="term" value="F:oxidoreductase activity"/>
    <property type="evidence" value="ECO:0007669"/>
    <property type="project" value="UniProtKB-KW"/>
</dbReference>
<evidence type="ECO:0000313" key="4">
    <source>
        <dbReference type="EMBL" id="KLO17833.1"/>
    </source>
</evidence>
<evidence type="ECO:0000259" key="3">
    <source>
        <dbReference type="Pfam" id="PF05368"/>
    </source>
</evidence>
<dbReference type="Gene3D" id="3.40.50.720">
    <property type="entry name" value="NAD(P)-binding Rossmann-like Domain"/>
    <property type="match status" value="1"/>
</dbReference>
<protein>
    <submittedName>
        <fullName evidence="4">NAD-binding protein</fullName>
    </submittedName>
</protein>
<sequence>MSKSSSKQTVFIIGATGVTGTSIVDGLLESGKYHVVIGVRPASLSKPEVLKFQERGVEVRALELTDAPEKLDTALQGVDTVIFAATYTEIDKQPRLADAAKRAGVKRFIPDDWASPCERGVRKMYDQKIAVQDYIKSIGLGYTFIDVGMWTSLSLPADTEQSQDTFLPSLSHKISGSGDVKCANTHIPDIGKFVAEIIGDARTLNQYVFCYGDQKSQKELWDIARKVKLELTGEPLKATPKYESAEEVLEKVKNAKDGSMEQIGIEYILSLAVRGDCTIENAKKPEFGGALDARELYPHLKVATVEEVARTLYASKPSA</sequence>
<dbReference type="PANTHER" id="PTHR47706">
    <property type="entry name" value="NMRA-LIKE FAMILY PROTEIN"/>
    <property type="match status" value="1"/>
</dbReference>
<dbReference type="STRING" id="27342.A0A0H2S831"/>
<dbReference type="PANTHER" id="PTHR47706:SF9">
    <property type="entry name" value="NMRA-LIKE DOMAIN-CONTAINING PROTEIN-RELATED"/>
    <property type="match status" value="1"/>
</dbReference>
<organism evidence="4 5">
    <name type="scientific">Schizopora paradoxa</name>
    <dbReference type="NCBI Taxonomy" id="27342"/>
    <lineage>
        <taxon>Eukaryota</taxon>
        <taxon>Fungi</taxon>
        <taxon>Dikarya</taxon>
        <taxon>Basidiomycota</taxon>
        <taxon>Agaricomycotina</taxon>
        <taxon>Agaricomycetes</taxon>
        <taxon>Hymenochaetales</taxon>
        <taxon>Schizoporaceae</taxon>
        <taxon>Schizopora</taxon>
    </lineage>
</organism>
<dbReference type="CDD" id="cd05259">
    <property type="entry name" value="PCBER_SDR_a"/>
    <property type="match status" value="1"/>
</dbReference>
<evidence type="ECO:0000256" key="2">
    <source>
        <dbReference type="ARBA" id="ARBA00023002"/>
    </source>
</evidence>
<accession>A0A0H2S831</accession>
<dbReference type="InterPro" id="IPR036291">
    <property type="entry name" value="NAD(P)-bd_dom_sf"/>
</dbReference>
<gene>
    <name evidence="4" type="ORF">SCHPADRAFT_900208</name>
</gene>
<keyword evidence="5" id="KW-1185">Reference proteome</keyword>
<dbReference type="Pfam" id="PF05368">
    <property type="entry name" value="NmrA"/>
    <property type="match status" value="1"/>
</dbReference>
<dbReference type="EMBL" id="KQ085900">
    <property type="protein sequence ID" value="KLO17833.1"/>
    <property type="molecule type" value="Genomic_DNA"/>
</dbReference>
<dbReference type="OrthoDB" id="2798875at2759"/>
<reference evidence="4 5" key="1">
    <citation type="submission" date="2015-04" db="EMBL/GenBank/DDBJ databases">
        <title>Complete genome sequence of Schizopora paradoxa KUC8140, a cosmopolitan wood degrader in East Asia.</title>
        <authorList>
            <consortium name="DOE Joint Genome Institute"/>
            <person name="Min B."/>
            <person name="Park H."/>
            <person name="Jang Y."/>
            <person name="Kim J.-J."/>
            <person name="Kim K.H."/>
            <person name="Pangilinan J."/>
            <person name="Lipzen A."/>
            <person name="Riley R."/>
            <person name="Grigoriev I.V."/>
            <person name="Spatafora J.W."/>
            <person name="Choi I.-G."/>
        </authorList>
    </citation>
    <scope>NUCLEOTIDE SEQUENCE [LARGE SCALE GENOMIC DNA]</scope>
    <source>
        <strain evidence="4 5">KUC8140</strain>
    </source>
</reference>
<dbReference type="InterPro" id="IPR045312">
    <property type="entry name" value="PCBER-like"/>
</dbReference>
<evidence type="ECO:0000313" key="5">
    <source>
        <dbReference type="Proteomes" id="UP000053477"/>
    </source>
</evidence>
<keyword evidence="1" id="KW-0521">NADP</keyword>